<evidence type="ECO:0000259" key="1">
    <source>
        <dbReference type="Pfam" id="PF20275"/>
    </source>
</evidence>
<feature type="domain" description="ABC-three component systems C-terminal" evidence="1">
    <location>
        <begin position="178"/>
        <end position="318"/>
    </location>
</feature>
<organism evidence="3 4">
    <name type="scientific">Paenibacillus illinoisensis</name>
    <dbReference type="NCBI Taxonomy" id="59845"/>
    <lineage>
        <taxon>Bacteria</taxon>
        <taxon>Bacillati</taxon>
        <taxon>Bacillota</taxon>
        <taxon>Bacilli</taxon>
        <taxon>Bacillales</taxon>
        <taxon>Paenibacillaceae</taxon>
        <taxon>Paenibacillus</taxon>
    </lineage>
</organism>
<protein>
    <recommendedName>
        <fullName evidence="5">SMEK domain-containing protein</fullName>
    </recommendedName>
</protein>
<reference evidence="3 4" key="1">
    <citation type="submission" date="2018-01" db="EMBL/GenBank/DDBJ databases">
        <title>Genome sequence of the PGP bacterium Paenibacillus illinoisensis E3.</title>
        <authorList>
            <person name="Rolli E."/>
            <person name="Marasco R."/>
            <person name="Bessem C."/>
            <person name="Michoud G."/>
            <person name="Gaiarsa S."/>
            <person name="Borin S."/>
            <person name="Daffonchio D."/>
        </authorList>
    </citation>
    <scope>NUCLEOTIDE SEQUENCE [LARGE SCALE GENOMIC DNA]</scope>
    <source>
        <strain evidence="3 4">E3</strain>
    </source>
</reference>
<proteinExistence type="predicted"/>
<gene>
    <name evidence="3" type="ORF">PIL02S_04118</name>
</gene>
<dbReference type="OrthoDB" id="397330at2"/>
<dbReference type="Proteomes" id="UP000247459">
    <property type="component" value="Unassembled WGS sequence"/>
</dbReference>
<comment type="caution">
    <text evidence="3">The sequence shown here is derived from an EMBL/GenBank/DDBJ whole genome shotgun (WGS) entry which is preliminary data.</text>
</comment>
<dbReference type="AlphaFoldDB" id="A0A2W0CGT4"/>
<dbReference type="InterPro" id="IPR047740">
    <property type="entry name" value="SMEK_dom"/>
</dbReference>
<dbReference type="RefSeq" id="WP_110821292.1">
    <property type="nucleotide sequence ID" value="NZ_PRLG01000021.1"/>
</dbReference>
<dbReference type="Pfam" id="PF21941">
    <property type="entry name" value="SMEK_N"/>
    <property type="match status" value="1"/>
</dbReference>
<feature type="domain" description="SMEK" evidence="2">
    <location>
        <begin position="9"/>
        <end position="147"/>
    </location>
</feature>
<sequence length="328" mass="37826">MKRQKYYNEISEKLEILSRRIKTNGKLNVLDLNIHAETFYRDLLNSVYDYQLESANVLSANVAAIDLIDATNKLAIQVSSTATKQKIENTLCKQKTMDYAAEGYKIKFLFIADETQSLRNKNYINPHKISFIPEEDILDKVSLLTSISQLSIGKYSFVHDLFIKEFGGALPSSKVTTNLATIVNLLAEEDLDESGNSSTKLDIFNIDEKIVYNELEIIKDTTINEYLPYYSKLDRIYKEFEYEGKNKRISVLRKLTSFYEKEMCNININNVERFFNVVSSVEEYINNSNNLNDLEEDIVEMCVKIIAVDAFIRCKIFKNPKGYNYVAT</sequence>
<name>A0A2W0CGT4_9BACL</name>
<dbReference type="InterPro" id="IPR046919">
    <property type="entry name" value="ABC-3C_CTD10"/>
</dbReference>
<accession>A0A2W0CGT4</accession>
<evidence type="ECO:0000313" key="3">
    <source>
        <dbReference type="EMBL" id="PYY27525.1"/>
    </source>
</evidence>
<dbReference type="EMBL" id="PRLG01000021">
    <property type="protein sequence ID" value="PYY27525.1"/>
    <property type="molecule type" value="Genomic_DNA"/>
</dbReference>
<evidence type="ECO:0000259" key="2">
    <source>
        <dbReference type="Pfam" id="PF21941"/>
    </source>
</evidence>
<evidence type="ECO:0008006" key="5">
    <source>
        <dbReference type="Google" id="ProtNLM"/>
    </source>
</evidence>
<dbReference type="Pfam" id="PF20275">
    <property type="entry name" value="CTD10"/>
    <property type="match status" value="1"/>
</dbReference>
<evidence type="ECO:0000313" key="4">
    <source>
        <dbReference type="Proteomes" id="UP000247459"/>
    </source>
</evidence>
<dbReference type="NCBIfam" id="NF033859">
    <property type="entry name" value="SMEK_N"/>
    <property type="match status" value="1"/>
</dbReference>